<dbReference type="InterPro" id="IPR000683">
    <property type="entry name" value="Gfo/Idh/MocA-like_OxRdtase_N"/>
</dbReference>
<evidence type="ECO:0000313" key="4">
    <source>
        <dbReference type="Proteomes" id="UP001461341"/>
    </source>
</evidence>
<dbReference type="Gene3D" id="3.40.50.720">
    <property type="entry name" value="NAD(P)-binding Rossmann-like Domain"/>
    <property type="match status" value="1"/>
</dbReference>
<dbReference type="SUPFAM" id="SSF55347">
    <property type="entry name" value="Glyceraldehyde-3-phosphate dehydrogenase-like, C-terminal domain"/>
    <property type="match status" value="1"/>
</dbReference>
<feature type="domain" description="Gfo/Idh/MocA-like oxidoreductase N-terminal" evidence="1">
    <location>
        <begin position="6"/>
        <end position="120"/>
    </location>
</feature>
<dbReference type="Pfam" id="PF22725">
    <property type="entry name" value="GFO_IDH_MocA_C3"/>
    <property type="match status" value="1"/>
</dbReference>
<dbReference type="RefSeq" id="WP_369018712.1">
    <property type="nucleotide sequence ID" value="NZ_CP121689.1"/>
</dbReference>
<evidence type="ECO:0000259" key="1">
    <source>
        <dbReference type="Pfam" id="PF01408"/>
    </source>
</evidence>
<dbReference type="InterPro" id="IPR052515">
    <property type="entry name" value="Gfo/Idh/MocA_Oxidoreductase"/>
</dbReference>
<dbReference type="PANTHER" id="PTHR43249">
    <property type="entry name" value="UDP-N-ACETYL-2-AMINO-2-DEOXY-D-GLUCURONATE OXIDASE"/>
    <property type="match status" value="1"/>
</dbReference>
<accession>A0ABZ2YFL7</accession>
<feature type="domain" description="GFO/IDH/MocA-like oxidoreductase" evidence="2">
    <location>
        <begin position="133"/>
        <end position="255"/>
    </location>
</feature>
<evidence type="ECO:0000313" key="3">
    <source>
        <dbReference type="EMBL" id="WZL76548.1"/>
    </source>
</evidence>
<dbReference type="InterPro" id="IPR055170">
    <property type="entry name" value="GFO_IDH_MocA-like_dom"/>
</dbReference>
<gene>
    <name evidence="3" type="ORF">QBE54_02105</name>
</gene>
<organism evidence="3 4">
    <name type="scientific">Thermatribacter velox</name>
    <dbReference type="NCBI Taxonomy" id="3039681"/>
    <lineage>
        <taxon>Bacteria</taxon>
        <taxon>Pseudomonadati</taxon>
        <taxon>Atribacterota</taxon>
        <taxon>Atribacteria</taxon>
        <taxon>Atribacterales</taxon>
        <taxon>Thermatribacteraceae</taxon>
        <taxon>Thermatribacter</taxon>
    </lineage>
</organism>
<dbReference type="EMBL" id="CP121689">
    <property type="protein sequence ID" value="WZL76548.1"/>
    <property type="molecule type" value="Genomic_DNA"/>
</dbReference>
<dbReference type="Gene3D" id="3.30.360.10">
    <property type="entry name" value="Dihydrodipicolinate Reductase, domain 2"/>
    <property type="match status" value="1"/>
</dbReference>
<reference evidence="3 4" key="1">
    <citation type="submission" date="2023-03" db="EMBL/GenBank/DDBJ databases">
        <title>Novel Species.</title>
        <authorList>
            <person name="Ma S."/>
        </authorList>
    </citation>
    <scope>NUCLEOTIDE SEQUENCE [LARGE SCALE GENOMIC DNA]</scope>
    <source>
        <strain evidence="3 4">B11</strain>
    </source>
</reference>
<keyword evidence="4" id="KW-1185">Reference proteome</keyword>
<protein>
    <submittedName>
        <fullName evidence="3">Gfo/Idh/MocA family oxidoreductase</fullName>
    </submittedName>
</protein>
<dbReference type="PANTHER" id="PTHR43249:SF1">
    <property type="entry name" value="D-GLUCOSIDE 3-DEHYDROGENASE"/>
    <property type="match status" value="1"/>
</dbReference>
<dbReference type="SUPFAM" id="SSF51735">
    <property type="entry name" value="NAD(P)-binding Rossmann-fold domains"/>
    <property type="match status" value="1"/>
</dbReference>
<dbReference type="InterPro" id="IPR036291">
    <property type="entry name" value="NAD(P)-bd_dom_sf"/>
</dbReference>
<sequence>MGNEGIGVAIVGYGLAASLHAQALVQLENAQLVAIVGRNLEKASQLASRFGVKALSLEEALKREDIQAFIVTTPTGTHLDVVKEIVPYGKHLLVEKPLESNLERTDELIRVCNEAGVILGAVFQHRYDDASLRLREYMEKGLLGKPVMGSAYVKWYRPQEYYDARSWRKSVEASGGGALAIQASHSIDLLLWFMGEVARVCSFMDTLVHTGIEVEDVAVVSIAFRNGALGSVEASTATYPGFAERLELHFEKGSAIIEGGKIVYLKTSSDEIPDVERGESGLSGASDPAHVDLEPFVRMLRDFVNALREGRNPPLNGREGRKAVELIEAARRSALESRVVELPL</sequence>
<name>A0ABZ2YFL7_9BACT</name>
<evidence type="ECO:0000259" key="2">
    <source>
        <dbReference type="Pfam" id="PF22725"/>
    </source>
</evidence>
<dbReference type="Pfam" id="PF01408">
    <property type="entry name" value="GFO_IDH_MocA"/>
    <property type="match status" value="1"/>
</dbReference>
<dbReference type="Proteomes" id="UP001461341">
    <property type="component" value="Chromosome"/>
</dbReference>
<proteinExistence type="predicted"/>